<comment type="cofactor">
    <cofactor evidence="1">
        <name>Zn(2+)</name>
        <dbReference type="ChEBI" id="CHEBI:29105"/>
    </cofactor>
</comment>
<dbReference type="NCBIfam" id="TIGR00505">
    <property type="entry name" value="ribA"/>
    <property type="match status" value="1"/>
</dbReference>
<keyword evidence="9" id="KW-0862">Zinc</keyword>
<gene>
    <name evidence="13" type="ORF">S01H1_14471</name>
</gene>
<dbReference type="GO" id="GO:0005829">
    <property type="term" value="C:cytosol"/>
    <property type="evidence" value="ECO:0007669"/>
    <property type="project" value="TreeGrafter"/>
</dbReference>
<feature type="domain" description="GTP cyclohydrolase II" evidence="12">
    <location>
        <begin position="24"/>
        <end position="188"/>
    </location>
</feature>
<dbReference type="FunFam" id="3.40.50.10990:FF:000001">
    <property type="entry name" value="Riboflavin biosynthesis protein RibBA"/>
    <property type="match status" value="1"/>
</dbReference>
<evidence type="ECO:0000256" key="11">
    <source>
        <dbReference type="ARBA" id="ARBA00049295"/>
    </source>
</evidence>
<dbReference type="NCBIfam" id="NF001591">
    <property type="entry name" value="PRK00393.1"/>
    <property type="match status" value="1"/>
</dbReference>
<dbReference type="InterPro" id="IPR032677">
    <property type="entry name" value="GTP_cyclohydro_II"/>
</dbReference>
<comment type="caution">
    <text evidence="13">The sequence shown here is derived from an EMBL/GenBank/DDBJ whole genome shotgun (WGS) entry which is preliminary data.</text>
</comment>
<dbReference type="AlphaFoldDB" id="X0REF0"/>
<dbReference type="EMBL" id="BARS01007532">
    <property type="protein sequence ID" value="GAF67314.1"/>
    <property type="molecule type" value="Genomic_DNA"/>
</dbReference>
<proteinExistence type="inferred from homology"/>
<keyword evidence="10" id="KW-0342">GTP-binding</keyword>
<evidence type="ECO:0000313" key="13">
    <source>
        <dbReference type="EMBL" id="GAF67314.1"/>
    </source>
</evidence>
<keyword evidence="8" id="KW-0378">Hydrolase</keyword>
<dbReference type="SUPFAM" id="SSF142695">
    <property type="entry name" value="RibA-like"/>
    <property type="match status" value="1"/>
</dbReference>
<evidence type="ECO:0000256" key="7">
    <source>
        <dbReference type="ARBA" id="ARBA00022741"/>
    </source>
</evidence>
<evidence type="ECO:0000256" key="9">
    <source>
        <dbReference type="ARBA" id="ARBA00022833"/>
    </source>
</evidence>
<dbReference type="GO" id="GO:0009231">
    <property type="term" value="P:riboflavin biosynthetic process"/>
    <property type="evidence" value="ECO:0007669"/>
    <property type="project" value="UniProtKB-KW"/>
</dbReference>
<evidence type="ECO:0000256" key="1">
    <source>
        <dbReference type="ARBA" id="ARBA00001947"/>
    </source>
</evidence>
<comment type="similarity">
    <text evidence="3">In the N-terminal section; belongs to the DHBP synthase family.</text>
</comment>
<keyword evidence="7" id="KW-0547">Nucleotide-binding</keyword>
<name>X0REF0_9ZZZZ</name>
<dbReference type="GO" id="GO:0005525">
    <property type="term" value="F:GTP binding"/>
    <property type="evidence" value="ECO:0007669"/>
    <property type="project" value="UniProtKB-KW"/>
</dbReference>
<evidence type="ECO:0000256" key="5">
    <source>
        <dbReference type="ARBA" id="ARBA00022619"/>
    </source>
</evidence>
<evidence type="ECO:0000256" key="10">
    <source>
        <dbReference type="ARBA" id="ARBA00023134"/>
    </source>
</evidence>
<dbReference type="InterPro" id="IPR036144">
    <property type="entry name" value="RibA-like_sf"/>
</dbReference>
<evidence type="ECO:0000256" key="8">
    <source>
        <dbReference type="ARBA" id="ARBA00022801"/>
    </source>
</evidence>
<dbReference type="GO" id="GO:0003935">
    <property type="term" value="F:GTP cyclohydrolase II activity"/>
    <property type="evidence" value="ECO:0007669"/>
    <property type="project" value="UniProtKB-EC"/>
</dbReference>
<evidence type="ECO:0000256" key="4">
    <source>
        <dbReference type="ARBA" id="ARBA00012762"/>
    </source>
</evidence>
<dbReference type="Gene3D" id="3.40.50.10990">
    <property type="entry name" value="GTP cyclohydrolase II"/>
    <property type="match status" value="1"/>
</dbReference>
<accession>X0REF0</accession>
<dbReference type="PANTHER" id="PTHR21327:SF18">
    <property type="entry name" value="3,4-DIHYDROXY-2-BUTANONE 4-PHOSPHATE SYNTHASE"/>
    <property type="match status" value="1"/>
</dbReference>
<keyword evidence="5" id="KW-0686">Riboflavin biosynthesis</keyword>
<comment type="catalytic activity">
    <reaction evidence="11">
        <text>GTP + 4 H2O = 2,5-diamino-6-hydroxy-4-(5-phosphoribosylamino)-pyrimidine + formate + 2 phosphate + 3 H(+)</text>
        <dbReference type="Rhea" id="RHEA:23704"/>
        <dbReference type="ChEBI" id="CHEBI:15377"/>
        <dbReference type="ChEBI" id="CHEBI:15378"/>
        <dbReference type="ChEBI" id="CHEBI:15740"/>
        <dbReference type="ChEBI" id="CHEBI:37565"/>
        <dbReference type="ChEBI" id="CHEBI:43474"/>
        <dbReference type="ChEBI" id="CHEBI:58614"/>
        <dbReference type="EC" id="3.5.4.25"/>
    </reaction>
</comment>
<reference evidence="13" key="1">
    <citation type="journal article" date="2014" name="Front. Microbiol.">
        <title>High frequency of phylogenetically diverse reductive dehalogenase-homologous genes in deep subseafloor sedimentary metagenomes.</title>
        <authorList>
            <person name="Kawai M."/>
            <person name="Futagami T."/>
            <person name="Toyoda A."/>
            <person name="Takaki Y."/>
            <person name="Nishi S."/>
            <person name="Hori S."/>
            <person name="Arai W."/>
            <person name="Tsubouchi T."/>
            <person name="Morono Y."/>
            <person name="Uchiyama I."/>
            <person name="Ito T."/>
            <person name="Fujiyama A."/>
            <person name="Inagaki F."/>
            <person name="Takami H."/>
        </authorList>
    </citation>
    <scope>NUCLEOTIDE SEQUENCE</scope>
    <source>
        <strain evidence="13">Expedition CK06-06</strain>
    </source>
</reference>
<dbReference type="PANTHER" id="PTHR21327">
    <property type="entry name" value="GTP CYCLOHYDROLASE II-RELATED"/>
    <property type="match status" value="1"/>
</dbReference>
<evidence type="ECO:0000256" key="6">
    <source>
        <dbReference type="ARBA" id="ARBA00022723"/>
    </source>
</evidence>
<dbReference type="GO" id="GO:0046872">
    <property type="term" value="F:metal ion binding"/>
    <property type="evidence" value="ECO:0007669"/>
    <property type="project" value="UniProtKB-KW"/>
</dbReference>
<protein>
    <recommendedName>
        <fullName evidence="4">GTP cyclohydrolase II</fullName>
        <ecNumber evidence="4">3.5.4.25</ecNumber>
    </recommendedName>
</protein>
<dbReference type="InterPro" id="IPR000926">
    <property type="entry name" value="RibA"/>
</dbReference>
<dbReference type="Pfam" id="PF00925">
    <property type="entry name" value="GTP_cyclohydro2"/>
    <property type="match status" value="1"/>
</dbReference>
<sequence>GFTIISIRDLIAFRRTKEKLVECVTSVNFLTKYGTFDLKVYESEIDDHHHLALVKGDVSEEDAVLVRVHSECLTGDVFGSLRCDCGNQLAYAMEKVEKEGRGVVLYMRQEGRGIGLTNKIKAYKLQDMGHDTVEANILLGFPPDLRDYGIGAQILVDLGIKKIKLMTNNPKKIVGLEGYGLEIVERVPIELPVTCENAYYMQTKKDKMGHILNMEKIQNSKFKVQSSKKQKQ</sequence>
<evidence type="ECO:0000256" key="2">
    <source>
        <dbReference type="ARBA" id="ARBA00004853"/>
    </source>
</evidence>
<organism evidence="13">
    <name type="scientific">marine sediment metagenome</name>
    <dbReference type="NCBI Taxonomy" id="412755"/>
    <lineage>
        <taxon>unclassified sequences</taxon>
        <taxon>metagenomes</taxon>
        <taxon>ecological metagenomes</taxon>
    </lineage>
</organism>
<dbReference type="CDD" id="cd00641">
    <property type="entry name" value="GTP_cyclohydro2"/>
    <property type="match status" value="1"/>
</dbReference>
<dbReference type="EC" id="3.5.4.25" evidence="4"/>
<feature type="non-terminal residue" evidence="13">
    <location>
        <position position="1"/>
    </location>
</feature>
<evidence type="ECO:0000259" key="12">
    <source>
        <dbReference type="Pfam" id="PF00925"/>
    </source>
</evidence>
<evidence type="ECO:0000256" key="3">
    <source>
        <dbReference type="ARBA" id="ARBA00005520"/>
    </source>
</evidence>
<dbReference type="HAMAP" id="MF_00179">
    <property type="entry name" value="RibA"/>
    <property type="match status" value="1"/>
</dbReference>
<comment type="pathway">
    <text evidence="2">Cofactor biosynthesis; riboflavin biosynthesis; 5-amino-6-(D-ribitylamino)uracil from GTP: step 1/4.</text>
</comment>
<keyword evidence="6" id="KW-0479">Metal-binding</keyword>